<gene>
    <name evidence="4" type="primary">csrA</name>
    <name evidence="5" type="ORF">Poly41_56840</name>
</gene>
<reference evidence="5 6" key="1">
    <citation type="submission" date="2019-02" db="EMBL/GenBank/DDBJ databases">
        <title>Deep-cultivation of Planctomycetes and their phenomic and genomic characterization uncovers novel biology.</title>
        <authorList>
            <person name="Wiegand S."/>
            <person name="Jogler M."/>
            <person name="Boedeker C."/>
            <person name="Pinto D."/>
            <person name="Vollmers J."/>
            <person name="Rivas-Marin E."/>
            <person name="Kohn T."/>
            <person name="Peeters S.H."/>
            <person name="Heuer A."/>
            <person name="Rast P."/>
            <person name="Oberbeckmann S."/>
            <person name="Bunk B."/>
            <person name="Jeske O."/>
            <person name="Meyerdierks A."/>
            <person name="Storesund J.E."/>
            <person name="Kallscheuer N."/>
            <person name="Luecker S."/>
            <person name="Lage O.M."/>
            <person name="Pohl T."/>
            <person name="Merkel B.J."/>
            <person name="Hornburger P."/>
            <person name="Mueller R.-W."/>
            <person name="Bruemmer F."/>
            <person name="Labrenz M."/>
            <person name="Spormann A.M."/>
            <person name="Op Den Camp H."/>
            <person name="Overmann J."/>
            <person name="Amann R."/>
            <person name="Jetten M.S.M."/>
            <person name="Mascher T."/>
            <person name="Medema M.H."/>
            <person name="Devos D.P."/>
            <person name="Kaster A.-K."/>
            <person name="Ovreas L."/>
            <person name="Rohde M."/>
            <person name="Galperin M.Y."/>
            <person name="Jogler C."/>
        </authorList>
    </citation>
    <scope>NUCLEOTIDE SEQUENCE [LARGE SCALE GENOMIC DNA]</scope>
    <source>
        <strain evidence="5 6">Poly41</strain>
    </source>
</reference>
<dbReference type="HAMAP" id="MF_00167">
    <property type="entry name" value="CsrA"/>
    <property type="match status" value="1"/>
</dbReference>
<evidence type="ECO:0000313" key="5">
    <source>
        <dbReference type="EMBL" id="TWU32199.1"/>
    </source>
</evidence>
<dbReference type="EMBL" id="SJPV01000013">
    <property type="protein sequence ID" value="TWU32199.1"/>
    <property type="molecule type" value="Genomic_DNA"/>
</dbReference>
<dbReference type="SUPFAM" id="SSF117130">
    <property type="entry name" value="CsrA-like"/>
    <property type="match status" value="1"/>
</dbReference>
<sequence length="90" mass="9784">MTLNSSVNRQNLCYKPFSETPFKEETMLVLSRTVGERITIGDDVQIIITRVAGGRVSIGIDAPISVAVRRNELVPRQPGPSLAQSNATSD</sequence>
<dbReference type="AlphaFoldDB" id="A0A5C6DBC3"/>
<comment type="similarity">
    <text evidence="4">Belongs to the CsrA/RsmA family.</text>
</comment>
<dbReference type="GO" id="GO:0044781">
    <property type="term" value="P:bacterial-type flagellum organization"/>
    <property type="evidence" value="ECO:0007669"/>
    <property type="project" value="UniProtKB-KW"/>
</dbReference>
<dbReference type="InterPro" id="IPR003751">
    <property type="entry name" value="CsrA"/>
</dbReference>
<comment type="function">
    <text evidence="4">A translational regulator that binds mRNA to regulate translation initiation and/or mRNA stability. Usually binds in the 5'-UTR at or near the Shine-Dalgarno sequence preventing ribosome-binding, thus repressing translation. Its main target seems to be the major flagellin gene, while its function is anatagonized by FliW.</text>
</comment>
<dbReference type="GO" id="GO:0006402">
    <property type="term" value="P:mRNA catabolic process"/>
    <property type="evidence" value="ECO:0007669"/>
    <property type="project" value="InterPro"/>
</dbReference>
<proteinExistence type="inferred from homology"/>
<dbReference type="GO" id="GO:0045947">
    <property type="term" value="P:negative regulation of translational initiation"/>
    <property type="evidence" value="ECO:0007669"/>
    <property type="project" value="UniProtKB-UniRule"/>
</dbReference>
<dbReference type="PANTHER" id="PTHR34984">
    <property type="entry name" value="CARBON STORAGE REGULATOR"/>
    <property type="match status" value="1"/>
</dbReference>
<evidence type="ECO:0000256" key="1">
    <source>
        <dbReference type="ARBA" id="ARBA00022490"/>
    </source>
</evidence>
<name>A0A5C6DBC3_9BACT</name>
<evidence type="ECO:0000313" key="6">
    <source>
        <dbReference type="Proteomes" id="UP000319143"/>
    </source>
</evidence>
<dbReference type="GO" id="GO:1902208">
    <property type="term" value="P:regulation of bacterial-type flagellum assembly"/>
    <property type="evidence" value="ECO:0007669"/>
    <property type="project" value="UniProtKB-UniRule"/>
</dbReference>
<dbReference type="GO" id="GO:0006109">
    <property type="term" value="P:regulation of carbohydrate metabolic process"/>
    <property type="evidence" value="ECO:0007669"/>
    <property type="project" value="InterPro"/>
</dbReference>
<organism evidence="5 6">
    <name type="scientific">Novipirellula artificiosorum</name>
    <dbReference type="NCBI Taxonomy" id="2528016"/>
    <lineage>
        <taxon>Bacteria</taxon>
        <taxon>Pseudomonadati</taxon>
        <taxon>Planctomycetota</taxon>
        <taxon>Planctomycetia</taxon>
        <taxon>Pirellulales</taxon>
        <taxon>Pirellulaceae</taxon>
        <taxon>Novipirellula</taxon>
    </lineage>
</organism>
<keyword evidence="3 4" id="KW-0694">RNA-binding</keyword>
<evidence type="ECO:0000256" key="3">
    <source>
        <dbReference type="ARBA" id="ARBA00022884"/>
    </source>
</evidence>
<keyword evidence="2 4" id="KW-0810">Translation regulation</keyword>
<comment type="caution">
    <text evidence="5">The sequence shown here is derived from an EMBL/GenBank/DDBJ whole genome shotgun (WGS) entry which is preliminary data.</text>
</comment>
<dbReference type="GO" id="GO:0048027">
    <property type="term" value="F:mRNA 5'-UTR binding"/>
    <property type="evidence" value="ECO:0007669"/>
    <property type="project" value="UniProtKB-UniRule"/>
</dbReference>
<dbReference type="InterPro" id="IPR036107">
    <property type="entry name" value="CsrA_sf"/>
</dbReference>
<keyword evidence="4" id="KW-0678">Repressor</keyword>
<dbReference type="Pfam" id="PF02599">
    <property type="entry name" value="CsrA"/>
    <property type="match status" value="1"/>
</dbReference>
<comment type="subunit">
    <text evidence="4">Homodimer; the beta-strands of each monomer intercalate to form a hydrophobic core, while the alpha-helices form wings that extend away from the core.</text>
</comment>
<protein>
    <recommendedName>
        <fullName evidence="4">Translational regulator CsrA</fullName>
    </recommendedName>
</protein>
<dbReference type="Proteomes" id="UP000319143">
    <property type="component" value="Unassembled WGS sequence"/>
</dbReference>
<accession>A0A5C6DBC3</accession>
<evidence type="ECO:0000256" key="2">
    <source>
        <dbReference type="ARBA" id="ARBA00022845"/>
    </source>
</evidence>
<comment type="subcellular location">
    <subcellularLocation>
        <location evidence="4">Cytoplasm</location>
    </subcellularLocation>
</comment>
<keyword evidence="4" id="KW-1005">Bacterial flagellum biogenesis</keyword>
<dbReference type="PANTHER" id="PTHR34984:SF1">
    <property type="entry name" value="CARBON STORAGE REGULATOR"/>
    <property type="match status" value="1"/>
</dbReference>
<keyword evidence="6" id="KW-1185">Reference proteome</keyword>
<evidence type="ECO:0000256" key="4">
    <source>
        <dbReference type="HAMAP-Rule" id="MF_00167"/>
    </source>
</evidence>
<keyword evidence="1 4" id="KW-0963">Cytoplasm</keyword>
<dbReference type="Gene3D" id="2.60.40.4380">
    <property type="entry name" value="Translational regulator CsrA"/>
    <property type="match status" value="1"/>
</dbReference>
<dbReference type="GO" id="GO:0005829">
    <property type="term" value="C:cytosol"/>
    <property type="evidence" value="ECO:0007669"/>
    <property type="project" value="TreeGrafter"/>
</dbReference>